<proteinExistence type="predicted"/>
<organism evidence="1">
    <name type="scientific">Siphoviridae sp. ctqPo10</name>
    <dbReference type="NCBI Taxonomy" id="2827948"/>
    <lineage>
        <taxon>Viruses</taxon>
        <taxon>Duplodnaviria</taxon>
        <taxon>Heunggongvirae</taxon>
        <taxon>Uroviricota</taxon>
        <taxon>Caudoviricetes</taxon>
    </lineage>
</organism>
<dbReference type="EMBL" id="BK032682">
    <property type="protein sequence ID" value="DAF54740.1"/>
    <property type="molecule type" value="Genomic_DNA"/>
</dbReference>
<name>A0A8S5SUL1_9CAUD</name>
<evidence type="ECO:0000313" key="1">
    <source>
        <dbReference type="EMBL" id="DAF54740.1"/>
    </source>
</evidence>
<reference evidence="1" key="1">
    <citation type="journal article" date="2021" name="Proc. Natl. Acad. Sci. U.S.A.">
        <title>A Catalog of Tens of Thousands of Viruses from Human Metagenomes Reveals Hidden Associations with Chronic Diseases.</title>
        <authorList>
            <person name="Tisza M.J."/>
            <person name="Buck C.B."/>
        </authorList>
    </citation>
    <scope>NUCLEOTIDE SEQUENCE</scope>
    <source>
        <strain evidence="1">CtqPo10</strain>
    </source>
</reference>
<sequence>MSKEPKLSKQFVKCSSLSMYHKRKRVRKKNENRVDKLLKNLPDVITDAFI</sequence>
<protein>
    <submittedName>
        <fullName evidence="1">Uncharacterized protein</fullName>
    </submittedName>
</protein>
<accession>A0A8S5SUL1</accession>